<proteinExistence type="predicted"/>
<dbReference type="AlphaFoldDB" id="A0AAV0V4U8"/>
<dbReference type="EMBL" id="CANTFM010002050">
    <property type="protein sequence ID" value="CAI5744209.1"/>
    <property type="molecule type" value="Genomic_DNA"/>
</dbReference>
<sequence length="374" mass="41863">MPTPGISSSNLVVLNNAGAAITGGFPPMGSNVISVACCVHGSLARANLAISKPGINPGALASKTDDSDSAIAPAAQCTCFRIAGGGTYVTIVPASEALARTETSFDADDEAMLYPKDIDGVWQSSSHAENEKVTLEKEEMIWRVPRIVQRYSSWEDFHKCLDAYSAATFQLYRVRTTYSVRSRNVRLRQLAASRGLIVREGENNDTRVSAETEQEGMNGLSRAHLVPEQYEWYSKTFLCTHGWKRRSRGSGQRVGHIVRATECPAKVCATLQRTDGSSKWSVVVTKHLAEHNHELSEGLYLQYSEVRRVRDPEVLAQAEKLWRDGATRRRVFEFFKERSPHQLILMKDVHNLVQRWQSRERRPREGQQQDSNAD</sequence>
<dbReference type="PANTHER" id="PTHR31569">
    <property type="entry name" value="SWIM-TYPE DOMAIN-CONTAINING PROTEIN"/>
    <property type="match status" value="1"/>
</dbReference>
<evidence type="ECO:0000313" key="2">
    <source>
        <dbReference type="Proteomes" id="UP001162029"/>
    </source>
</evidence>
<dbReference type="Proteomes" id="UP001162029">
    <property type="component" value="Unassembled WGS sequence"/>
</dbReference>
<name>A0AAV0V4U8_9STRA</name>
<evidence type="ECO:0000313" key="1">
    <source>
        <dbReference type="EMBL" id="CAI5744209.1"/>
    </source>
</evidence>
<gene>
    <name evidence="1" type="ORF">PDE001_LOCUS9370</name>
</gene>
<accession>A0AAV0V4U8</accession>
<comment type="caution">
    <text evidence="1">The sequence shown here is derived from an EMBL/GenBank/DDBJ whole genome shotgun (WGS) entry which is preliminary data.</text>
</comment>
<reference evidence="1" key="1">
    <citation type="submission" date="2022-12" db="EMBL/GenBank/DDBJ databases">
        <authorList>
            <person name="Webb A."/>
        </authorList>
    </citation>
    <scope>NUCLEOTIDE SEQUENCE</scope>
    <source>
        <strain evidence="1">Pd1</strain>
    </source>
</reference>
<evidence type="ECO:0008006" key="3">
    <source>
        <dbReference type="Google" id="ProtNLM"/>
    </source>
</evidence>
<keyword evidence="2" id="KW-1185">Reference proteome</keyword>
<organism evidence="1 2">
    <name type="scientific">Peronospora destructor</name>
    <dbReference type="NCBI Taxonomy" id="86335"/>
    <lineage>
        <taxon>Eukaryota</taxon>
        <taxon>Sar</taxon>
        <taxon>Stramenopiles</taxon>
        <taxon>Oomycota</taxon>
        <taxon>Peronosporomycetes</taxon>
        <taxon>Peronosporales</taxon>
        <taxon>Peronosporaceae</taxon>
        <taxon>Peronospora</taxon>
    </lineage>
</organism>
<dbReference type="PANTHER" id="PTHR31569:SF4">
    <property type="entry name" value="SWIM-TYPE DOMAIN-CONTAINING PROTEIN"/>
    <property type="match status" value="1"/>
</dbReference>
<dbReference type="InterPro" id="IPR052579">
    <property type="entry name" value="Zinc_finger_SWIM"/>
</dbReference>
<protein>
    <recommendedName>
        <fullName evidence="3">FAR1 domain-containing protein</fullName>
    </recommendedName>
</protein>